<keyword evidence="4" id="KW-1185">Reference proteome</keyword>
<evidence type="ECO:0000313" key="4">
    <source>
        <dbReference type="Proteomes" id="UP000011087"/>
    </source>
</evidence>
<dbReference type="GeneID" id="17303709"/>
<name>L1JGA1_GUITC</name>
<keyword evidence="1" id="KW-0472">Membrane</keyword>
<dbReference type="HOGENOM" id="CLU_1083570_0_0_1"/>
<gene>
    <name evidence="2" type="ORF">GUITHDRAFT_137732</name>
</gene>
<dbReference type="PaxDb" id="55529-EKX47125"/>
<dbReference type="Proteomes" id="UP000011087">
    <property type="component" value="Unassembled WGS sequence"/>
</dbReference>
<dbReference type="RefSeq" id="XP_005834105.1">
    <property type="nucleotide sequence ID" value="XM_005834048.1"/>
</dbReference>
<reference evidence="3" key="3">
    <citation type="submission" date="2015-06" db="UniProtKB">
        <authorList>
            <consortium name="EnsemblProtists"/>
        </authorList>
    </citation>
    <scope>IDENTIFICATION</scope>
</reference>
<evidence type="ECO:0000313" key="3">
    <source>
        <dbReference type="EnsemblProtists" id="EKX47125"/>
    </source>
</evidence>
<organism evidence="2">
    <name type="scientific">Guillardia theta (strain CCMP2712)</name>
    <name type="common">Cryptophyte</name>
    <dbReference type="NCBI Taxonomy" id="905079"/>
    <lineage>
        <taxon>Eukaryota</taxon>
        <taxon>Cryptophyceae</taxon>
        <taxon>Pyrenomonadales</taxon>
        <taxon>Geminigeraceae</taxon>
        <taxon>Guillardia</taxon>
    </lineage>
</organism>
<reference evidence="4" key="2">
    <citation type="submission" date="2012-11" db="EMBL/GenBank/DDBJ databases">
        <authorList>
            <person name="Kuo A."/>
            <person name="Curtis B.A."/>
            <person name="Tanifuji G."/>
            <person name="Burki F."/>
            <person name="Gruber A."/>
            <person name="Irimia M."/>
            <person name="Maruyama S."/>
            <person name="Arias M.C."/>
            <person name="Ball S.G."/>
            <person name="Gile G.H."/>
            <person name="Hirakawa Y."/>
            <person name="Hopkins J.F."/>
            <person name="Rensing S.A."/>
            <person name="Schmutz J."/>
            <person name="Symeonidi A."/>
            <person name="Elias M."/>
            <person name="Eveleigh R.J."/>
            <person name="Herman E.K."/>
            <person name="Klute M.J."/>
            <person name="Nakayama T."/>
            <person name="Obornik M."/>
            <person name="Reyes-Prieto A."/>
            <person name="Armbrust E.V."/>
            <person name="Aves S.J."/>
            <person name="Beiko R.G."/>
            <person name="Coutinho P."/>
            <person name="Dacks J.B."/>
            <person name="Durnford D.G."/>
            <person name="Fast N.M."/>
            <person name="Green B.R."/>
            <person name="Grisdale C."/>
            <person name="Hempe F."/>
            <person name="Henrissat B."/>
            <person name="Hoppner M.P."/>
            <person name="Ishida K.-I."/>
            <person name="Kim E."/>
            <person name="Koreny L."/>
            <person name="Kroth P.G."/>
            <person name="Liu Y."/>
            <person name="Malik S.-B."/>
            <person name="Maier U.G."/>
            <person name="McRose D."/>
            <person name="Mock T."/>
            <person name="Neilson J.A."/>
            <person name="Onodera N.T."/>
            <person name="Poole A.M."/>
            <person name="Pritham E.J."/>
            <person name="Richards T.A."/>
            <person name="Rocap G."/>
            <person name="Roy S.W."/>
            <person name="Sarai C."/>
            <person name="Schaack S."/>
            <person name="Shirato S."/>
            <person name="Slamovits C.H."/>
            <person name="Spencer D.F."/>
            <person name="Suzuki S."/>
            <person name="Worden A.Z."/>
            <person name="Zauner S."/>
            <person name="Barry K."/>
            <person name="Bell C."/>
            <person name="Bharti A.K."/>
            <person name="Crow J.A."/>
            <person name="Grimwood J."/>
            <person name="Kramer R."/>
            <person name="Lindquist E."/>
            <person name="Lucas S."/>
            <person name="Salamov A."/>
            <person name="McFadden G.I."/>
            <person name="Lane C.E."/>
            <person name="Keeling P.J."/>
            <person name="Gray M.W."/>
            <person name="Grigoriev I.V."/>
            <person name="Archibald J.M."/>
        </authorList>
    </citation>
    <scope>NUCLEOTIDE SEQUENCE</scope>
    <source>
        <strain evidence="4">CCMP2712</strain>
    </source>
</reference>
<dbReference type="KEGG" id="gtt:GUITHDRAFT_137732"/>
<feature type="transmembrane region" description="Helical" evidence="1">
    <location>
        <begin position="166"/>
        <end position="189"/>
    </location>
</feature>
<reference evidence="2 4" key="1">
    <citation type="journal article" date="2012" name="Nature">
        <title>Algal genomes reveal evolutionary mosaicism and the fate of nucleomorphs.</title>
        <authorList>
            <consortium name="DOE Joint Genome Institute"/>
            <person name="Curtis B.A."/>
            <person name="Tanifuji G."/>
            <person name="Burki F."/>
            <person name="Gruber A."/>
            <person name="Irimia M."/>
            <person name="Maruyama S."/>
            <person name="Arias M.C."/>
            <person name="Ball S.G."/>
            <person name="Gile G.H."/>
            <person name="Hirakawa Y."/>
            <person name="Hopkins J.F."/>
            <person name="Kuo A."/>
            <person name="Rensing S.A."/>
            <person name="Schmutz J."/>
            <person name="Symeonidi A."/>
            <person name="Elias M."/>
            <person name="Eveleigh R.J."/>
            <person name="Herman E.K."/>
            <person name="Klute M.J."/>
            <person name="Nakayama T."/>
            <person name="Obornik M."/>
            <person name="Reyes-Prieto A."/>
            <person name="Armbrust E.V."/>
            <person name="Aves S.J."/>
            <person name="Beiko R.G."/>
            <person name="Coutinho P."/>
            <person name="Dacks J.B."/>
            <person name="Durnford D.G."/>
            <person name="Fast N.M."/>
            <person name="Green B.R."/>
            <person name="Grisdale C.J."/>
            <person name="Hempel F."/>
            <person name="Henrissat B."/>
            <person name="Hoppner M.P."/>
            <person name="Ishida K."/>
            <person name="Kim E."/>
            <person name="Koreny L."/>
            <person name="Kroth P.G."/>
            <person name="Liu Y."/>
            <person name="Malik S.B."/>
            <person name="Maier U.G."/>
            <person name="McRose D."/>
            <person name="Mock T."/>
            <person name="Neilson J.A."/>
            <person name="Onodera N.T."/>
            <person name="Poole A.M."/>
            <person name="Pritham E.J."/>
            <person name="Richards T.A."/>
            <person name="Rocap G."/>
            <person name="Roy S.W."/>
            <person name="Sarai C."/>
            <person name="Schaack S."/>
            <person name="Shirato S."/>
            <person name="Slamovits C.H."/>
            <person name="Spencer D.F."/>
            <person name="Suzuki S."/>
            <person name="Worden A.Z."/>
            <person name="Zauner S."/>
            <person name="Barry K."/>
            <person name="Bell C."/>
            <person name="Bharti A.K."/>
            <person name="Crow J.A."/>
            <person name="Grimwood J."/>
            <person name="Kramer R."/>
            <person name="Lindquist E."/>
            <person name="Lucas S."/>
            <person name="Salamov A."/>
            <person name="McFadden G.I."/>
            <person name="Lane C.E."/>
            <person name="Keeling P.J."/>
            <person name="Gray M.W."/>
            <person name="Grigoriev I.V."/>
            <person name="Archibald J.M."/>
        </authorList>
    </citation>
    <scope>NUCLEOTIDE SEQUENCE</scope>
    <source>
        <strain evidence="2 4">CCMP2712</strain>
    </source>
</reference>
<dbReference type="EnsemblProtists" id="EKX47125">
    <property type="protein sequence ID" value="EKX47125"/>
    <property type="gene ID" value="GUITHDRAFT_137732"/>
</dbReference>
<accession>L1JGA1</accession>
<evidence type="ECO:0000256" key="1">
    <source>
        <dbReference type="SAM" id="Phobius"/>
    </source>
</evidence>
<feature type="transmembrane region" description="Helical" evidence="1">
    <location>
        <begin position="50"/>
        <end position="71"/>
    </location>
</feature>
<sequence>MAESYQDREGGAKGEEPWWSDPRNGHSIIDDLYRWMPNLTLRIDRFPPHCLTISGAVSLAVGVIFLLGAFMNVVEPHYDKIAHSVQTRCEVMSVTHENLVEDKLFHYILKFPLPGIPGLQDGEAFCYGSQKCSVYEVGSVHVCYFNTEDHTVRFYTALSGHSTIRVLSYVILTIPFLIGAFCCLVPASLHWNSQLRELKDSMEQNNPFKGISNPFASKKDEDEYYSSNDAEGYYQRQDEMYQYSDVNRNNKVCLRSW</sequence>
<dbReference type="AlphaFoldDB" id="L1JGA1"/>
<keyword evidence="1" id="KW-0812">Transmembrane</keyword>
<protein>
    <submittedName>
        <fullName evidence="2 3">Uncharacterized protein</fullName>
    </submittedName>
</protein>
<evidence type="ECO:0000313" key="2">
    <source>
        <dbReference type="EMBL" id="EKX47125.1"/>
    </source>
</evidence>
<proteinExistence type="predicted"/>
<dbReference type="EMBL" id="JH992991">
    <property type="protein sequence ID" value="EKX47125.1"/>
    <property type="molecule type" value="Genomic_DNA"/>
</dbReference>
<keyword evidence="1" id="KW-1133">Transmembrane helix</keyword>